<sequence length="18" mass="2177">MQILTLFQEYLTPTTTFE</sequence>
<proteinExistence type="predicted"/>
<reference evidence="1" key="1">
    <citation type="submission" date="2014-09" db="EMBL/GenBank/DDBJ databases">
        <authorList>
            <person name="Magalhaes I.L.F."/>
            <person name="Oliveira U."/>
            <person name="Santos F.R."/>
            <person name="Vidigal T.H.D.A."/>
            <person name="Brescovit A.D."/>
            <person name="Santos A.J."/>
        </authorList>
    </citation>
    <scope>NUCLEOTIDE SEQUENCE</scope>
    <source>
        <tissue evidence="1">Shoot tissue taken approximately 20 cm above the soil surface</tissue>
    </source>
</reference>
<accession>A0A0A8YRA1</accession>
<protein>
    <submittedName>
        <fullName evidence="1">Uncharacterized protein</fullName>
    </submittedName>
</protein>
<dbReference type="AlphaFoldDB" id="A0A0A8YRA1"/>
<name>A0A0A8YRA1_ARUDO</name>
<organism evidence="1">
    <name type="scientific">Arundo donax</name>
    <name type="common">Giant reed</name>
    <name type="synonym">Donax arundinaceus</name>
    <dbReference type="NCBI Taxonomy" id="35708"/>
    <lineage>
        <taxon>Eukaryota</taxon>
        <taxon>Viridiplantae</taxon>
        <taxon>Streptophyta</taxon>
        <taxon>Embryophyta</taxon>
        <taxon>Tracheophyta</taxon>
        <taxon>Spermatophyta</taxon>
        <taxon>Magnoliopsida</taxon>
        <taxon>Liliopsida</taxon>
        <taxon>Poales</taxon>
        <taxon>Poaceae</taxon>
        <taxon>PACMAD clade</taxon>
        <taxon>Arundinoideae</taxon>
        <taxon>Arundineae</taxon>
        <taxon>Arundo</taxon>
    </lineage>
</organism>
<evidence type="ECO:0000313" key="1">
    <source>
        <dbReference type="EMBL" id="JAD28183.1"/>
    </source>
</evidence>
<reference evidence="1" key="2">
    <citation type="journal article" date="2015" name="Data Brief">
        <title>Shoot transcriptome of the giant reed, Arundo donax.</title>
        <authorList>
            <person name="Barrero R.A."/>
            <person name="Guerrero F.D."/>
            <person name="Moolhuijzen P."/>
            <person name="Goolsby J.A."/>
            <person name="Tidwell J."/>
            <person name="Bellgard S.E."/>
            <person name="Bellgard M.I."/>
        </authorList>
    </citation>
    <scope>NUCLEOTIDE SEQUENCE</scope>
    <source>
        <tissue evidence="1">Shoot tissue taken approximately 20 cm above the soil surface</tissue>
    </source>
</reference>
<dbReference type="EMBL" id="GBRH01269712">
    <property type="protein sequence ID" value="JAD28183.1"/>
    <property type="molecule type" value="Transcribed_RNA"/>
</dbReference>